<sequence>MEEELKEKPALCACPALNFLSSKTDVEGIMTNRTVERHGDRLHLLHDSQPTPGERPGGCDDGSQAGHQPRAPSDVVHGLRRIRRWKIRQVRRRRSLRWRQVRRRQPVVRGRQRRRRRRLRRQTRSQAVLNIPLGDSNSKHSDHPKLAVLVPSRSTRSKK</sequence>
<keyword evidence="2" id="KW-1185">Reference proteome</keyword>
<evidence type="ECO:0000313" key="2">
    <source>
        <dbReference type="Proteomes" id="UP000466442"/>
    </source>
</evidence>
<proteinExistence type="predicted"/>
<comment type="caution">
    <text evidence="1">The sequence shown here is derived from an EMBL/GenBank/DDBJ whole genome shotgun (WGS) entry which is preliminary data.</text>
</comment>
<name>A0A6A4JS49_APOLU</name>
<dbReference type="EMBL" id="WIXP02000011">
    <property type="protein sequence ID" value="KAF6202839.1"/>
    <property type="molecule type" value="Genomic_DNA"/>
</dbReference>
<accession>A0A6A4JS49</accession>
<dbReference type="AlphaFoldDB" id="A0A6A4JS49"/>
<evidence type="ECO:0000313" key="1">
    <source>
        <dbReference type="EMBL" id="KAF6202839.1"/>
    </source>
</evidence>
<protein>
    <submittedName>
        <fullName evidence="1">Uncharacterized protein</fullName>
    </submittedName>
</protein>
<gene>
    <name evidence="1" type="ORF">GE061_003244</name>
</gene>
<organism evidence="1 2">
    <name type="scientific">Apolygus lucorum</name>
    <name type="common">Small green plant bug</name>
    <name type="synonym">Lygocoris lucorum</name>
    <dbReference type="NCBI Taxonomy" id="248454"/>
    <lineage>
        <taxon>Eukaryota</taxon>
        <taxon>Metazoa</taxon>
        <taxon>Ecdysozoa</taxon>
        <taxon>Arthropoda</taxon>
        <taxon>Hexapoda</taxon>
        <taxon>Insecta</taxon>
        <taxon>Pterygota</taxon>
        <taxon>Neoptera</taxon>
        <taxon>Paraneoptera</taxon>
        <taxon>Hemiptera</taxon>
        <taxon>Heteroptera</taxon>
        <taxon>Panheteroptera</taxon>
        <taxon>Cimicomorpha</taxon>
        <taxon>Miridae</taxon>
        <taxon>Mirini</taxon>
        <taxon>Apolygus</taxon>
    </lineage>
</organism>
<dbReference type="Proteomes" id="UP000466442">
    <property type="component" value="Unassembled WGS sequence"/>
</dbReference>
<reference evidence="1" key="1">
    <citation type="journal article" date="2021" name="Mol. Ecol. Resour.">
        <title>Apolygus lucorum genome provides insights into omnivorousness and mesophyll feeding.</title>
        <authorList>
            <person name="Liu Y."/>
            <person name="Liu H."/>
            <person name="Wang H."/>
            <person name="Huang T."/>
            <person name="Liu B."/>
            <person name="Yang B."/>
            <person name="Yin L."/>
            <person name="Li B."/>
            <person name="Zhang Y."/>
            <person name="Zhang S."/>
            <person name="Jiang F."/>
            <person name="Zhang X."/>
            <person name="Ren Y."/>
            <person name="Wang B."/>
            <person name="Wang S."/>
            <person name="Lu Y."/>
            <person name="Wu K."/>
            <person name="Fan W."/>
            <person name="Wang G."/>
        </authorList>
    </citation>
    <scope>NUCLEOTIDE SEQUENCE</scope>
    <source>
        <strain evidence="1">12Hb</strain>
    </source>
</reference>